<gene>
    <name evidence="3" type="ORF">A4D02_08970</name>
</gene>
<protein>
    <recommendedName>
        <fullName evidence="2">Carbohydrate-binding domain-containing protein</fullName>
    </recommendedName>
</protein>
<keyword evidence="1" id="KW-0732">Signal</keyword>
<dbReference type="InterPro" id="IPR010502">
    <property type="entry name" value="Carb-bd_dom_fam9"/>
</dbReference>
<sequence length="232" mass="26423">MRLSAYISLITALCFFASANAQTYTVKRIPKNTLEITGRGDSKAWQKATLLTDFTFPWEPEKAPATSFSALWDGDWLYCLYQVSDDSIISPVIKNNKIDAGASDRVELFMTRDTTLLPYYYCLEMDATGRTLDYRASFYRKMDYAWSWPNKQFIIKTSVTTTGYTVEIAISVRSLNKLGLLQNQRLLAGLFRAERKTAQGGYNSFHWISWVKPTTPQPDFHTPSAFGVLVLE</sequence>
<feature type="chain" id="PRO_5045068046" description="Carbohydrate-binding domain-containing protein" evidence="1">
    <location>
        <begin position="22"/>
        <end position="232"/>
    </location>
</feature>
<dbReference type="RefSeq" id="WP_014222048.1">
    <property type="nucleotide sequence ID" value="NZ_LWBO01000012.1"/>
</dbReference>
<reference evidence="3 4" key="1">
    <citation type="submission" date="2016-04" db="EMBL/GenBank/DDBJ databases">
        <authorList>
            <person name="Chen L."/>
            <person name="Zhuang W."/>
            <person name="Wang G."/>
        </authorList>
    </citation>
    <scope>NUCLEOTIDE SEQUENCE [LARGE SCALE GENOMIC DNA]</scope>
    <source>
        <strain evidence="4">GR20</strain>
    </source>
</reference>
<feature type="signal peptide" evidence="1">
    <location>
        <begin position="1"/>
        <end position="21"/>
    </location>
</feature>
<evidence type="ECO:0000259" key="2">
    <source>
        <dbReference type="Pfam" id="PF06452"/>
    </source>
</evidence>
<dbReference type="Proteomes" id="UP000192277">
    <property type="component" value="Unassembled WGS sequence"/>
</dbReference>
<name>A0ABX3NX55_9BACT</name>
<dbReference type="EMBL" id="LWBO01000012">
    <property type="protein sequence ID" value="OQP48822.1"/>
    <property type="molecule type" value="Genomic_DNA"/>
</dbReference>
<evidence type="ECO:0000313" key="3">
    <source>
        <dbReference type="EMBL" id="OQP48822.1"/>
    </source>
</evidence>
<organism evidence="3 4">
    <name type="scientific">Niastella koreensis</name>
    <dbReference type="NCBI Taxonomy" id="354356"/>
    <lineage>
        <taxon>Bacteria</taxon>
        <taxon>Pseudomonadati</taxon>
        <taxon>Bacteroidota</taxon>
        <taxon>Chitinophagia</taxon>
        <taxon>Chitinophagales</taxon>
        <taxon>Chitinophagaceae</taxon>
        <taxon>Niastella</taxon>
    </lineage>
</organism>
<proteinExistence type="predicted"/>
<feature type="domain" description="Carbohydrate-binding" evidence="2">
    <location>
        <begin position="36"/>
        <end position="232"/>
    </location>
</feature>
<accession>A0ABX3NX55</accession>
<keyword evidence="4" id="KW-1185">Reference proteome</keyword>
<dbReference type="CDD" id="cd09620">
    <property type="entry name" value="CBM9_like_3"/>
    <property type="match status" value="1"/>
</dbReference>
<comment type="caution">
    <text evidence="3">The sequence shown here is derived from an EMBL/GenBank/DDBJ whole genome shotgun (WGS) entry which is preliminary data.</text>
</comment>
<dbReference type="Gene3D" id="2.60.40.1190">
    <property type="match status" value="1"/>
</dbReference>
<evidence type="ECO:0000313" key="4">
    <source>
        <dbReference type="Proteomes" id="UP000192277"/>
    </source>
</evidence>
<dbReference type="Pfam" id="PF06452">
    <property type="entry name" value="CBM9_1"/>
    <property type="match status" value="1"/>
</dbReference>
<dbReference type="SUPFAM" id="SSF49344">
    <property type="entry name" value="CBD9-like"/>
    <property type="match status" value="1"/>
</dbReference>
<evidence type="ECO:0000256" key="1">
    <source>
        <dbReference type="SAM" id="SignalP"/>
    </source>
</evidence>